<dbReference type="Proteomes" id="UP000177515">
    <property type="component" value="Chromosome 2"/>
</dbReference>
<dbReference type="Pfam" id="PF00149">
    <property type="entry name" value="Metallophos"/>
    <property type="match status" value="1"/>
</dbReference>
<dbReference type="SUPFAM" id="SSF56300">
    <property type="entry name" value="Metallo-dependent phosphatases"/>
    <property type="match status" value="1"/>
</dbReference>
<accession>A0ABM6FGK6</accession>
<keyword evidence="3" id="KW-1185">Reference proteome</keyword>
<reference evidence="2 3" key="1">
    <citation type="submission" date="2016-10" db="EMBL/GenBank/DDBJ databases">
        <title>Complete genome sequences of three Cupriavidus strains isolated from various Malaysian environments.</title>
        <authorList>
            <person name="Abdullah A.A.-A."/>
            <person name="Shafie N.A.H."/>
            <person name="Lau N.S."/>
        </authorList>
    </citation>
    <scope>NUCLEOTIDE SEQUENCE [LARGE SCALE GENOMIC DNA]</scope>
    <source>
        <strain evidence="2 3">USMAA1020</strain>
    </source>
</reference>
<organism evidence="2 3">
    <name type="scientific">Cupriavidus malaysiensis</name>
    <dbReference type="NCBI Taxonomy" id="367825"/>
    <lineage>
        <taxon>Bacteria</taxon>
        <taxon>Pseudomonadati</taxon>
        <taxon>Pseudomonadota</taxon>
        <taxon>Betaproteobacteria</taxon>
        <taxon>Burkholderiales</taxon>
        <taxon>Burkholderiaceae</taxon>
        <taxon>Cupriavidus</taxon>
    </lineage>
</organism>
<evidence type="ECO:0000259" key="1">
    <source>
        <dbReference type="Pfam" id="PF00149"/>
    </source>
</evidence>
<protein>
    <submittedName>
        <fullName evidence="2">Serine/threonine protein phosphatase</fullName>
    </submittedName>
</protein>
<sequence length="473" mass="49511">MATQPQPQPQPLGDAASVSANIQSAWVVLGEDNQAIARAITSYSAPLPASGSADPNASCPLLTVDGKASRMTLRVAAGTVPLRTTASAPADSKPSSFPVNVCEAKLPAGAATASVAGQKLPLPKAEPQRILVLADTGCRLKKADNAYQPCSDGTAWPFAALATTAAGFNPDLVLHIGDYHYRENACPDDIAGCKGSPWGYGWDTWQADLFKPAAPLLAKAPWIMVRGNHEECARAGQGWYRFLDTRPYASATSCDNPADDNTANYSEPYAVTLGSESQVIVFDTAKVGKAALKTTDAQFQVYRKQLQSVAAMAGKTGMSTTIFTNHHPILAFAPVAGANPAPGNLAMQSVMTDLNGTAYYPTGVQVALHGHVHDFQAINFASTHPATIVSGNGGDNLDVALPDPLPAGILPAPGTTLDKITHHSSFGFMLMERRASPAKGWLFKSYTVAGKLLTTCTQTGSSLACDKSGFVAP</sequence>
<feature type="domain" description="Calcineurin-like phosphoesterase" evidence="1">
    <location>
        <begin position="129"/>
        <end position="374"/>
    </location>
</feature>
<gene>
    <name evidence="2" type="ORF">BKK80_31990</name>
</gene>
<name>A0ABM6FGK6_9BURK</name>
<dbReference type="EMBL" id="CP017755">
    <property type="protein sequence ID" value="AOZ10994.1"/>
    <property type="molecule type" value="Genomic_DNA"/>
</dbReference>
<proteinExistence type="predicted"/>
<evidence type="ECO:0000313" key="2">
    <source>
        <dbReference type="EMBL" id="AOZ10994.1"/>
    </source>
</evidence>
<evidence type="ECO:0000313" key="3">
    <source>
        <dbReference type="Proteomes" id="UP000177515"/>
    </source>
</evidence>
<dbReference type="InterPro" id="IPR004843">
    <property type="entry name" value="Calcineurin-like_PHP"/>
</dbReference>
<dbReference type="Gene3D" id="3.60.21.10">
    <property type="match status" value="1"/>
</dbReference>
<dbReference type="InterPro" id="IPR029052">
    <property type="entry name" value="Metallo-depent_PP-like"/>
</dbReference>